<dbReference type="RefSeq" id="WP_091652056.1">
    <property type="nucleotide sequence ID" value="NZ_FNHQ01000029.1"/>
</dbReference>
<evidence type="ECO:0000313" key="2">
    <source>
        <dbReference type="EMBL" id="SDN19232.1"/>
    </source>
</evidence>
<dbReference type="SMART" id="SM00849">
    <property type="entry name" value="Lactamase_B"/>
    <property type="match status" value="1"/>
</dbReference>
<name>A0A1G9ZCU9_9FIRM</name>
<sequence length="327" mass="37621">MIQKLHEQPDIFQIQVPLPDNPLKYLNSYVLPGKERTLVVDTGFKRPECRNALMTGLKELAVDLSKVDLFLTHLHADHSGLVNDFVAAGATVYMHQIDYQYLQDGADGSMWAATEKRYAQEGMPGDVIRTQAANQARKFAPDPHFPAILVQDRQILHLADQYIHVIHTPGHTKGLCCLYIPEHEIFFSSDHILFDITPNITIWNNMQHALHTYLESLDKVRNFPVKLALPGHRKGDTSVVERIDSIKAHHRHRLTETCQLVRTMPEATAFEIAAHMTWSMRGKRWEDFPITQKWFALGECLSHLEYLLDEGTIQCRDIDGLHRYRMR</sequence>
<dbReference type="Proteomes" id="UP000199309">
    <property type="component" value="Unassembled WGS sequence"/>
</dbReference>
<evidence type="ECO:0000313" key="3">
    <source>
        <dbReference type="Proteomes" id="UP000199309"/>
    </source>
</evidence>
<accession>A0A1G9ZCU9</accession>
<dbReference type="OrthoDB" id="9761531at2"/>
<gene>
    <name evidence="2" type="ORF">SAMN05660299_02296</name>
</gene>
<dbReference type="Pfam" id="PF00753">
    <property type="entry name" value="Lactamase_B"/>
    <property type="match status" value="1"/>
</dbReference>
<proteinExistence type="predicted"/>
<evidence type="ECO:0000259" key="1">
    <source>
        <dbReference type="SMART" id="SM00849"/>
    </source>
</evidence>
<dbReference type="InterPro" id="IPR036388">
    <property type="entry name" value="WH-like_DNA-bd_sf"/>
</dbReference>
<dbReference type="Gene3D" id="3.60.15.10">
    <property type="entry name" value="Ribonuclease Z/Hydroxyacylglutathione hydrolase-like"/>
    <property type="match status" value="1"/>
</dbReference>
<feature type="domain" description="Metallo-beta-lactamase" evidence="1">
    <location>
        <begin position="25"/>
        <end position="232"/>
    </location>
</feature>
<dbReference type="STRING" id="349095.SAMN05660299_02296"/>
<dbReference type="InterPro" id="IPR050662">
    <property type="entry name" value="Sec-metab_biosynth-thioest"/>
</dbReference>
<dbReference type="InterPro" id="IPR001279">
    <property type="entry name" value="Metallo-B-lactamas"/>
</dbReference>
<organism evidence="2 3">
    <name type="scientific">Megasphaera paucivorans</name>
    <dbReference type="NCBI Taxonomy" id="349095"/>
    <lineage>
        <taxon>Bacteria</taxon>
        <taxon>Bacillati</taxon>
        <taxon>Bacillota</taxon>
        <taxon>Negativicutes</taxon>
        <taxon>Veillonellales</taxon>
        <taxon>Veillonellaceae</taxon>
        <taxon>Megasphaera</taxon>
    </lineage>
</organism>
<dbReference type="SUPFAM" id="SSF56281">
    <property type="entry name" value="Metallo-hydrolase/oxidoreductase"/>
    <property type="match status" value="1"/>
</dbReference>
<dbReference type="InterPro" id="IPR036866">
    <property type="entry name" value="RibonucZ/Hydroxyglut_hydro"/>
</dbReference>
<reference evidence="2 3" key="1">
    <citation type="submission" date="2016-10" db="EMBL/GenBank/DDBJ databases">
        <authorList>
            <person name="de Groot N.N."/>
        </authorList>
    </citation>
    <scope>NUCLEOTIDE SEQUENCE [LARGE SCALE GENOMIC DNA]</scope>
    <source>
        <strain evidence="2 3">DSM 16981</strain>
    </source>
</reference>
<dbReference type="EMBL" id="FNHQ01000029">
    <property type="protein sequence ID" value="SDN19232.1"/>
    <property type="molecule type" value="Genomic_DNA"/>
</dbReference>
<protein>
    <submittedName>
        <fullName evidence="2">Glyoxylase, beta-lactamase superfamily II</fullName>
    </submittedName>
</protein>
<dbReference type="PANTHER" id="PTHR23131">
    <property type="entry name" value="ENDORIBONUCLEASE LACTB2"/>
    <property type="match status" value="1"/>
</dbReference>
<dbReference type="Gene3D" id="1.10.10.10">
    <property type="entry name" value="Winged helix-like DNA-binding domain superfamily/Winged helix DNA-binding domain"/>
    <property type="match status" value="1"/>
</dbReference>
<dbReference type="PANTHER" id="PTHR23131:SF4">
    <property type="entry name" value="METALLO-BETA-LACTAMASE SUPERFAMILY POTEIN"/>
    <property type="match status" value="1"/>
</dbReference>
<keyword evidence="3" id="KW-1185">Reference proteome</keyword>
<dbReference type="AlphaFoldDB" id="A0A1G9ZCU9"/>